<feature type="non-terminal residue" evidence="3">
    <location>
        <position position="1"/>
    </location>
</feature>
<dbReference type="EMBL" id="BARW01017642">
    <property type="protein sequence ID" value="GAI89868.1"/>
    <property type="molecule type" value="Genomic_DNA"/>
</dbReference>
<dbReference type="NCBIfam" id="NF004076">
    <property type="entry name" value="PRK05581.1-4"/>
    <property type="match status" value="1"/>
</dbReference>
<evidence type="ECO:0000256" key="1">
    <source>
        <dbReference type="ARBA" id="ARBA00022723"/>
    </source>
</evidence>
<gene>
    <name evidence="3" type="ORF">S12H4_30420</name>
</gene>
<reference evidence="3" key="1">
    <citation type="journal article" date="2014" name="Front. Microbiol.">
        <title>High frequency of phylogenetically diverse reductive dehalogenase-homologous genes in deep subseafloor sedimentary metagenomes.</title>
        <authorList>
            <person name="Kawai M."/>
            <person name="Futagami T."/>
            <person name="Toyoda A."/>
            <person name="Takaki Y."/>
            <person name="Nishi S."/>
            <person name="Hori S."/>
            <person name="Arai W."/>
            <person name="Tsubouchi T."/>
            <person name="Morono Y."/>
            <person name="Uchiyama I."/>
            <person name="Ito T."/>
            <person name="Fujiyama A."/>
            <person name="Inagaki F."/>
            <person name="Takami H."/>
        </authorList>
    </citation>
    <scope>NUCLEOTIDE SEQUENCE</scope>
    <source>
        <strain evidence="3">Expedition CK06-06</strain>
    </source>
</reference>
<sequence>KVAVSIHATDDFNTDIINELKGLDYIHVDVSDGEFTSFKNPNLEVFRILHERYDLPIIAHMMVVNPSEFIEQIIEFVDIFTFHKEIEGDIDAIIRKVKNKNKKVGLAINPNTDISEILSYLGSIDLVLVMSVNPGGSGQKFIPNSVEKVNRLREYKKKYNFLIDIDGGINLKNAPELNVDIISSTSTILNAKDPNRVIESLKDSS</sequence>
<dbReference type="GO" id="GO:0005975">
    <property type="term" value="P:carbohydrate metabolic process"/>
    <property type="evidence" value="ECO:0007669"/>
    <property type="project" value="InterPro"/>
</dbReference>
<dbReference type="AlphaFoldDB" id="X1SA63"/>
<evidence type="ECO:0008006" key="4">
    <source>
        <dbReference type="Google" id="ProtNLM"/>
    </source>
</evidence>
<dbReference type="GO" id="GO:0016857">
    <property type="term" value="F:racemase and epimerase activity, acting on carbohydrates and derivatives"/>
    <property type="evidence" value="ECO:0007669"/>
    <property type="project" value="InterPro"/>
</dbReference>
<dbReference type="InterPro" id="IPR011060">
    <property type="entry name" value="RibuloseP-bd_barrel"/>
</dbReference>
<dbReference type="GO" id="GO:0046872">
    <property type="term" value="F:metal ion binding"/>
    <property type="evidence" value="ECO:0007669"/>
    <property type="project" value="UniProtKB-KW"/>
</dbReference>
<dbReference type="InterPro" id="IPR000056">
    <property type="entry name" value="Ribul_P_3_epim-like"/>
</dbReference>
<dbReference type="SUPFAM" id="SSF51366">
    <property type="entry name" value="Ribulose-phoshate binding barrel"/>
    <property type="match status" value="1"/>
</dbReference>
<dbReference type="PANTHER" id="PTHR11749">
    <property type="entry name" value="RIBULOSE-5-PHOSPHATE-3-EPIMERASE"/>
    <property type="match status" value="1"/>
</dbReference>
<dbReference type="CDD" id="cd00429">
    <property type="entry name" value="RPE"/>
    <property type="match status" value="1"/>
</dbReference>
<protein>
    <recommendedName>
        <fullName evidence="4">Ribulose-phosphate 3-epimerase</fullName>
    </recommendedName>
</protein>
<dbReference type="InterPro" id="IPR013785">
    <property type="entry name" value="Aldolase_TIM"/>
</dbReference>
<keyword evidence="2" id="KW-0413">Isomerase</keyword>
<dbReference type="Pfam" id="PF00834">
    <property type="entry name" value="Ribul_P_3_epim"/>
    <property type="match status" value="1"/>
</dbReference>
<dbReference type="Gene3D" id="3.20.20.70">
    <property type="entry name" value="Aldolase class I"/>
    <property type="match status" value="1"/>
</dbReference>
<accession>X1SA63</accession>
<name>X1SA63_9ZZZZ</name>
<comment type="caution">
    <text evidence="3">The sequence shown here is derived from an EMBL/GenBank/DDBJ whole genome shotgun (WGS) entry which is preliminary data.</text>
</comment>
<evidence type="ECO:0000313" key="3">
    <source>
        <dbReference type="EMBL" id="GAI89868.1"/>
    </source>
</evidence>
<keyword evidence="1" id="KW-0479">Metal-binding</keyword>
<dbReference type="PROSITE" id="PS01086">
    <property type="entry name" value="RIBUL_P_3_EPIMER_2"/>
    <property type="match status" value="1"/>
</dbReference>
<organism evidence="3">
    <name type="scientific">marine sediment metagenome</name>
    <dbReference type="NCBI Taxonomy" id="412755"/>
    <lineage>
        <taxon>unclassified sequences</taxon>
        <taxon>metagenomes</taxon>
        <taxon>ecological metagenomes</taxon>
    </lineage>
</organism>
<evidence type="ECO:0000256" key="2">
    <source>
        <dbReference type="ARBA" id="ARBA00023235"/>
    </source>
</evidence>
<proteinExistence type="predicted"/>